<dbReference type="EMBL" id="BPNN01000040">
    <property type="protein sequence ID" value="GJA64089.1"/>
    <property type="molecule type" value="Genomic_DNA"/>
</dbReference>
<evidence type="ECO:0000313" key="2">
    <source>
        <dbReference type="Proteomes" id="UP000886934"/>
    </source>
</evidence>
<protein>
    <submittedName>
        <fullName evidence="1">Uncharacterized protein</fullName>
    </submittedName>
</protein>
<name>A0AA37FUK1_AERCA</name>
<evidence type="ECO:0000313" key="1">
    <source>
        <dbReference type="EMBL" id="GJA64089.1"/>
    </source>
</evidence>
<accession>A0AA37FUK1</accession>
<organism evidence="1 2">
    <name type="scientific">Aeromonas caviae</name>
    <name type="common">Aeromonas punctata</name>
    <dbReference type="NCBI Taxonomy" id="648"/>
    <lineage>
        <taxon>Bacteria</taxon>
        <taxon>Pseudomonadati</taxon>
        <taxon>Pseudomonadota</taxon>
        <taxon>Gammaproteobacteria</taxon>
        <taxon>Aeromonadales</taxon>
        <taxon>Aeromonadaceae</taxon>
        <taxon>Aeromonas</taxon>
    </lineage>
</organism>
<sequence length="78" mass="8951">MKLSHRKKLAHKRAGSARVIWRHHRQCCRAVRQGETTEQVEALRVRSLVGRTLDLLAAPFRRLREAGAAQTALLWGRI</sequence>
<gene>
    <name evidence="1" type="ORF">KAM351_27000</name>
</gene>
<dbReference type="AlphaFoldDB" id="A0AA37FUK1"/>
<proteinExistence type="predicted"/>
<comment type="caution">
    <text evidence="1">The sequence shown here is derived from an EMBL/GenBank/DDBJ whole genome shotgun (WGS) entry which is preliminary data.</text>
</comment>
<dbReference type="RefSeq" id="WP_223940180.1">
    <property type="nucleotide sequence ID" value="NZ_BPNN01000040.1"/>
</dbReference>
<reference evidence="1" key="1">
    <citation type="submission" date="2021-07" db="EMBL/GenBank/DDBJ databases">
        <title>Draft genome sequence of carbapenem-resistant Aeromonas spp. in Japan.</title>
        <authorList>
            <person name="Maehana S."/>
            <person name="Suzuki M."/>
            <person name="Kitasato H."/>
        </authorList>
    </citation>
    <scope>NUCLEOTIDE SEQUENCE</scope>
    <source>
        <strain evidence="1">KAM351</strain>
    </source>
</reference>
<dbReference type="Proteomes" id="UP000886934">
    <property type="component" value="Unassembled WGS sequence"/>
</dbReference>